<accession>K4DF42</accession>
<protein>
    <submittedName>
        <fullName evidence="2">Uncharacterized protein</fullName>
    </submittedName>
</protein>
<dbReference type="InParanoid" id="K4DF42"/>
<dbReference type="HOGENOM" id="CLU_635227_0_0_1"/>
<dbReference type="Proteomes" id="UP000004994">
    <property type="component" value="Chromosome 12"/>
</dbReference>
<dbReference type="PANTHER" id="PTHR35218:SF9">
    <property type="entry name" value="ENDONUCLEASE_EXONUCLEASE_PHOSPHATASE DOMAIN-CONTAINING PROTEIN"/>
    <property type="match status" value="1"/>
</dbReference>
<dbReference type="PANTHER" id="PTHR35218">
    <property type="entry name" value="RNASE H DOMAIN-CONTAINING PROTEIN"/>
    <property type="match status" value="1"/>
</dbReference>
<feature type="compositionally biased region" description="Polar residues" evidence="1">
    <location>
        <begin position="143"/>
        <end position="159"/>
    </location>
</feature>
<feature type="region of interest" description="Disordered" evidence="1">
    <location>
        <begin position="72"/>
        <end position="176"/>
    </location>
</feature>
<sequence>MFKTIHSLPPKDQTLSTPTITKGVTMNNIPQIPSYMAQHPLIFATEPVHPLHQSRSWLETALQNHAAIFSMDINGNHTPKPQLSSTTNNRGNENSNATSCQPHVDDKYARPPCSPPCSRLRANNTNTMESTSPPIPIPKHAQPSANSILHPSGNDQCEPSSLPLAAHASPTRASSVCSYDDTRNVTYELYSSPKNEDKKYIHNFPLALKACSFDLRPALNKDLAKHVVIMAPTVRTSQIPSEEDGEILNPQITHNPMTQQTSFMVWNTVGVNNDNFKRNFKELIHNHNPCFVALLETKMDDHFNLKNEFNFDDYLEVPAQGRAGGMVLMWLTNMVNVALKRMDDQELHATIQTISCSLLEQTITPSTLWLNELLNLILMTLFSKDHRKEGTGGVIRDHKGHSVMGFYHSINAQNHTRAKLEALLDNLKIAAE</sequence>
<dbReference type="STRING" id="4081.K4DF42"/>
<evidence type="ECO:0000256" key="1">
    <source>
        <dbReference type="SAM" id="MobiDB-lite"/>
    </source>
</evidence>
<dbReference type="Gene3D" id="3.60.10.10">
    <property type="entry name" value="Endonuclease/exonuclease/phosphatase"/>
    <property type="match status" value="1"/>
</dbReference>
<keyword evidence="3" id="KW-1185">Reference proteome</keyword>
<feature type="compositionally biased region" description="Polar residues" evidence="1">
    <location>
        <begin position="121"/>
        <end position="132"/>
    </location>
</feature>
<dbReference type="PaxDb" id="4081-Solyc12g042510.1.1"/>
<dbReference type="Gramene" id="Solyc12g042510.1.1">
    <property type="protein sequence ID" value="Solyc12g042510.1.1"/>
    <property type="gene ID" value="Solyc12g042510.1"/>
</dbReference>
<dbReference type="InterPro" id="IPR036691">
    <property type="entry name" value="Endo/exonu/phosph_ase_sf"/>
</dbReference>
<evidence type="ECO:0000313" key="3">
    <source>
        <dbReference type="Proteomes" id="UP000004994"/>
    </source>
</evidence>
<reference evidence="2" key="1">
    <citation type="journal article" date="2012" name="Nature">
        <title>The tomato genome sequence provides insights into fleshy fruit evolution.</title>
        <authorList>
            <consortium name="Tomato Genome Consortium"/>
        </authorList>
    </citation>
    <scope>NUCLEOTIDE SEQUENCE [LARGE SCALE GENOMIC DNA]</scope>
    <source>
        <strain evidence="2">cv. Heinz 1706</strain>
    </source>
</reference>
<organism evidence="2">
    <name type="scientific">Solanum lycopersicum</name>
    <name type="common">Tomato</name>
    <name type="synonym">Lycopersicon esculentum</name>
    <dbReference type="NCBI Taxonomy" id="4081"/>
    <lineage>
        <taxon>Eukaryota</taxon>
        <taxon>Viridiplantae</taxon>
        <taxon>Streptophyta</taxon>
        <taxon>Embryophyta</taxon>
        <taxon>Tracheophyta</taxon>
        <taxon>Spermatophyta</taxon>
        <taxon>Magnoliopsida</taxon>
        <taxon>eudicotyledons</taxon>
        <taxon>Gunneridae</taxon>
        <taxon>Pentapetalae</taxon>
        <taxon>asterids</taxon>
        <taxon>lamiids</taxon>
        <taxon>Solanales</taxon>
        <taxon>Solanaceae</taxon>
        <taxon>Solanoideae</taxon>
        <taxon>Solaneae</taxon>
        <taxon>Solanum</taxon>
        <taxon>Solanum subgen. Lycopersicon</taxon>
    </lineage>
</organism>
<reference evidence="2" key="2">
    <citation type="submission" date="2015-06" db="UniProtKB">
        <authorList>
            <consortium name="EnsemblPlants"/>
        </authorList>
    </citation>
    <scope>IDENTIFICATION</scope>
    <source>
        <strain evidence="2">cv. Heinz 1706</strain>
    </source>
</reference>
<proteinExistence type="predicted"/>
<feature type="compositionally biased region" description="Polar residues" evidence="1">
    <location>
        <begin position="73"/>
        <end position="101"/>
    </location>
</feature>
<dbReference type="EnsemblPlants" id="Solyc12g042510.1.1">
    <property type="protein sequence ID" value="Solyc12g042510.1.1"/>
    <property type="gene ID" value="Solyc12g042510.1"/>
</dbReference>
<evidence type="ECO:0000313" key="2">
    <source>
        <dbReference type="EnsemblPlants" id="Solyc12g042510.1.1"/>
    </source>
</evidence>
<name>K4DF42_SOLLC</name>
<dbReference type="eggNOG" id="KOG1075">
    <property type="taxonomic scope" value="Eukaryota"/>
</dbReference>
<dbReference type="AlphaFoldDB" id="K4DF42"/>